<keyword evidence="1" id="KW-0802">TPR repeat</keyword>
<proteinExistence type="predicted"/>
<keyword evidence="5" id="KW-1185">Reference proteome</keyword>
<dbReference type="Gene3D" id="1.25.40.10">
    <property type="entry name" value="Tetratricopeptide repeat domain"/>
    <property type="match status" value="1"/>
</dbReference>
<accession>T0IRW6</accession>
<feature type="repeat" description="TPR" evidence="1">
    <location>
        <begin position="154"/>
        <end position="187"/>
    </location>
</feature>
<keyword evidence="3" id="KW-0732">Signal</keyword>
<evidence type="ECO:0000256" key="1">
    <source>
        <dbReference type="PROSITE-ProRule" id="PRU00339"/>
    </source>
</evidence>
<comment type="caution">
    <text evidence="4">The sequence shown here is derived from an EMBL/GenBank/DDBJ whole genome shotgun (WGS) entry which is preliminary data.</text>
</comment>
<dbReference type="EMBL" id="ATDP01000103">
    <property type="protein sequence ID" value="EQB12399.1"/>
    <property type="molecule type" value="Genomic_DNA"/>
</dbReference>
<dbReference type="SUPFAM" id="SSF48452">
    <property type="entry name" value="TPR-like"/>
    <property type="match status" value="1"/>
</dbReference>
<evidence type="ECO:0000313" key="5">
    <source>
        <dbReference type="Proteomes" id="UP000015531"/>
    </source>
</evidence>
<name>T0IRW6_9SPHN</name>
<reference evidence="4 5" key="1">
    <citation type="journal article" date="2013" name="Genome Announc.">
        <title>Draft Genome Sequence of Sphingobium lactosutens Strain DS20T, Isolated from a Hexachlorocyclohexane Dumpsite.</title>
        <authorList>
            <person name="Kumar R."/>
            <person name="Dwivedi V."/>
            <person name="Negi V."/>
            <person name="Khurana J.P."/>
            <person name="Lal R."/>
        </authorList>
    </citation>
    <scope>NUCLEOTIDE SEQUENCE [LARGE SCALE GENOMIC DNA]</scope>
    <source>
        <strain evidence="4 5">DS20</strain>
    </source>
</reference>
<evidence type="ECO:0000256" key="2">
    <source>
        <dbReference type="SAM" id="MobiDB-lite"/>
    </source>
</evidence>
<protein>
    <submittedName>
        <fullName evidence="4">Uncharacterized protein</fullName>
    </submittedName>
</protein>
<dbReference type="InterPro" id="IPR011990">
    <property type="entry name" value="TPR-like_helical_dom_sf"/>
</dbReference>
<evidence type="ECO:0000313" key="4">
    <source>
        <dbReference type="EMBL" id="EQB12399.1"/>
    </source>
</evidence>
<feature type="chain" id="PRO_5004577506" evidence="3">
    <location>
        <begin position="42"/>
        <end position="292"/>
    </location>
</feature>
<dbReference type="eggNOG" id="ENOG5032J56">
    <property type="taxonomic scope" value="Bacteria"/>
</dbReference>
<feature type="signal peptide" evidence="3">
    <location>
        <begin position="1"/>
        <end position="41"/>
    </location>
</feature>
<dbReference type="PATRIC" id="fig|1331060.3.peg.3828"/>
<gene>
    <name evidence="4" type="ORF">RLDS_19835</name>
</gene>
<dbReference type="PROSITE" id="PS50005">
    <property type="entry name" value="TPR"/>
    <property type="match status" value="1"/>
</dbReference>
<dbReference type="AlphaFoldDB" id="T0IRW6"/>
<sequence>MRRAEIALDRSFRCNQFKETLTLARYAKFAYLMFAAPLALAAPAMAQQTPAAPAAPAQPTDATTPADTTATPATDATTPAPATTAREMTPDEIAAFNQAVTDFTAGQSAQQAGDNAGAVAKYDAAIPAIRTAVEADPSKIDNVNFLANALYADAAAYGAMGQMDKVISLYDEALPYWRKVVEAKPEDTASRNILAGMLIQMGNQKLAVQDTDGADPYYQEALTLARKSAAAQPTDAVSKNILLSALIGASQTTTEEGLRDEALNMGKAMMADGTIDATNRPSIEIMTGAKSG</sequence>
<feature type="region of interest" description="Disordered" evidence="2">
    <location>
        <begin position="51"/>
        <end position="82"/>
    </location>
</feature>
<dbReference type="SMART" id="SM00028">
    <property type="entry name" value="TPR"/>
    <property type="match status" value="2"/>
</dbReference>
<dbReference type="InterPro" id="IPR019734">
    <property type="entry name" value="TPR_rpt"/>
</dbReference>
<organism evidence="4 5">
    <name type="scientific">Sphingobium lactosutens DS20</name>
    <dbReference type="NCBI Taxonomy" id="1331060"/>
    <lineage>
        <taxon>Bacteria</taxon>
        <taxon>Pseudomonadati</taxon>
        <taxon>Pseudomonadota</taxon>
        <taxon>Alphaproteobacteria</taxon>
        <taxon>Sphingomonadales</taxon>
        <taxon>Sphingomonadaceae</taxon>
        <taxon>Sphingobium</taxon>
    </lineage>
</organism>
<evidence type="ECO:0000256" key="3">
    <source>
        <dbReference type="SAM" id="SignalP"/>
    </source>
</evidence>
<dbReference type="Proteomes" id="UP000015531">
    <property type="component" value="Unassembled WGS sequence"/>
</dbReference>